<dbReference type="EMBL" id="LODT01000022">
    <property type="protein sequence ID" value="KYQ94092.1"/>
    <property type="molecule type" value="Genomic_DNA"/>
</dbReference>
<evidence type="ECO:0000313" key="2">
    <source>
        <dbReference type="Proteomes" id="UP000076078"/>
    </source>
</evidence>
<keyword evidence="2" id="KW-1185">Reference proteome</keyword>
<comment type="caution">
    <text evidence="1">The sequence shown here is derived from an EMBL/GenBank/DDBJ whole genome shotgun (WGS) entry which is preliminary data.</text>
</comment>
<dbReference type="Proteomes" id="UP000076078">
    <property type="component" value="Unassembled WGS sequence"/>
</dbReference>
<organism evidence="1 2">
    <name type="scientific">Tieghemostelium lacteum</name>
    <name type="common">Slime mold</name>
    <name type="synonym">Dictyostelium lacteum</name>
    <dbReference type="NCBI Taxonomy" id="361077"/>
    <lineage>
        <taxon>Eukaryota</taxon>
        <taxon>Amoebozoa</taxon>
        <taxon>Evosea</taxon>
        <taxon>Eumycetozoa</taxon>
        <taxon>Dictyostelia</taxon>
        <taxon>Dictyosteliales</taxon>
        <taxon>Raperosteliaceae</taxon>
        <taxon>Tieghemostelium</taxon>
    </lineage>
</organism>
<dbReference type="InParanoid" id="A0A151ZJC0"/>
<sequence length="252" mass="29452">MSQVVIPYYLIRSNIIELIFNDLDEFDTIRLLLLHLGVSKEWKRNVLLPMQFKLDISNNNLSKHYRLNQLFSHLDSHCINYKLLKYNYGTLLNKEHRSKVISAINVGNTQSLYLEYPNLKKVRLIGDMIPLEINLKKEVDFTKFNFRSISDEEIQILFGKDYFTSLMMDENAVVTHNFTINGCNSRLKSLVLFNPRIEVKQIYEIIRCSVSLKSLVLNISDLYSENYDVVSELSNISSLESLYLTSDEILHQ</sequence>
<accession>A0A151ZJC0</accession>
<protein>
    <submittedName>
        <fullName evidence="1">Uncharacterized protein</fullName>
    </submittedName>
</protein>
<gene>
    <name evidence="1" type="ORF">DLAC_11583</name>
</gene>
<name>A0A151ZJC0_TIELA</name>
<evidence type="ECO:0000313" key="1">
    <source>
        <dbReference type="EMBL" id="KYQ94092.1"/>
    </source>
</evidence>
<dbReference type="AlphaFoldDB" id="A0A151ZJC0"/>
<reference evidence="1 2" key="1">
    <citation type="submission" date="2015-12" db="EMBL/GenBank/DDBJ databases">
        <title>Dictyostelia acquired genes for synthesis and detection of signals that induce cell-type specialization by lateral gene transfer from prokaryotes.</title>
        <authorList>
            <person name="Gloeckner G."/>
            <person name="Schaap P."/>
        </authorList>
    </citation>
    <scope>NUCLEOTIDE SEQUENCE [LARGE SCALE GENOMIC DNA]</scope>
    <source>
        <strain evidence="1 2">TK</strain>
    </source>
</reference>
<proteinExistence type="predicted"/>